<protein>
    <recommendedName>
        <fullName evidence="1">non-specific serine/threonine protein kinase</fullName>
        <ecNumber evidence="1">2.7.11.1</ecNumber>
    </recommendedName>
</protein>
<dbReference type="GO" id="GO:0005737">
    <property type="term" value="C:cytoplasm"/>
    <property type="evidence" value="ECO:0007669"/>
    <property type="project" value="TreeGrafter"/>
</dbReference>
<dbReference type="Gene3D" id="1.10.510.10">
    <property type="entry name" value="Transferase(Phosphotransferase) domain 1"/>
    <property type="match status" value="1"/>
</dbReference>
<dbReference type="GO" id="GO:0004694">
    <property type="term" value="F:eukaryotic translation initiation factor 2alpha kinase activity"/>
    <property type="evidence" value="ECO:0007669"/>
    <property type="project" value="TreeGrafter"/>
</dbReference>
<evidence type="ECO:0000256" key="5">
    <source>
        <dbReference type="ARBA" id="ARBA00022777"/>
    </source>
</evidence>
<gene>
    <name evidence="13" type="ORF">ACHHYP_15803</name>
</gene>
<keyword evidence="14" id="KW-1185">Reference proteome</keyword>
<comment type="catalytic activity">
    <reaction evidence="10">
        <text>L-seryl-[protein] + ATP = O-phospho-L-seryl-[protein] + ADP + H(+)</text>
        <dbReference type="Rhea" id="RHEA:17989"/>
        <dbReference type="Rhea" id="RHEA-COMP:9863"/>
        <dbReference type="Rhea" id="RHEA-COMP:11604"/>
        <dbReference type="ChEBI" id="CHEBI:15378"/>
        <dbReference type="ChEBI" id="CHEBI:29999"/>
        <dbReference type="ChEBI" id="CHEBI:30616"/>
        <dbReference type="ChEBI" id="CHEBI:83421"/>
        <dbReference type="ChEBI" id="CHEBI:456216"/>
        <dbReference type="EC" id="2.7.11.1"/>
    </reaction>
    <physiologicalReaction direction="left-to-right" evidence="10">
        <dbReference type="Rhea" id="RHEA:17990"/>
    </physiologicalReaction>
</comment>
<dbReference type="OrthoDB" id="341578at2759"/>
<accession>A0A1V9ZEM9</accession>
<keyword evidence="13" id="KW-0396">Initiation factor</keyword>
<evidence type="ECO:0000256" key="10">
    <source>
        <dbReference type="ARBA" id="ARBA00048977"/>
    </source>
</evidence>
<keyword evidence="13" id="KW-0648">Protein biosynthesis</keyword>
<organism evidence="13 14">
    <name type="scientific">Achlya hypogyna</name>
    <name type="common">Oomycete</name>
    <name type="synonym">Protoachlya hypogyna</name>
    <dbReference type="NCBI Taxonomy" id="1202772"/>
    <lineage>
        <taxon>Eukaryota</taxon>
        <taxon>Sar</taxon>
        <taxon>Stramenopiles</taxon>
        <taxon>Oomycota</taxon>
        <taxon>Saprolegniomycetes</taxon>
        <taxon>Saprolegniales</taxon>
        <taxon>Achlyaceae</taxon>
        <taxon>Achlya</taxon>
    </lineage>
</organism>
<dbReference type="PANTHER" id="PTHR11042">
    <property type="entry name" value="EUKARYOTIC TRANSLATION INITIATION FACTOR 2-ALPHA KINASE EIF2-ALPHA KINASE -RELATED"/>
    <property type="match status" value="1"/>
</dbReference>
<evidence type="ECO:0000256" key="7">
    <source>
        <dbReference type="ARBA" id="ARBA00023193"/>
    </source>
</evidence>
<dbReference type="EMBL" id="JNBR01000144">
    <property type="protein sequence ID" value="OQR96449.1"/>
    <property type="molecule type" value="Genomic_DNA"/>
</dbReference>
<dbReference type="InterPro" id="IPR000719">
    <property type="entry name" value="Prot_kinase_dom"/>
</dbReference>
<dbReference type="Gene3D" id="3.30.200.20">
    <property type="entry name" value="Phosphorylase Kinase, domain 1"/>
    <property type="match status" value="1"/>
</dbReference>
<evidence type="ECO:0000313" key="14">
    <source>
        <dbReference type="Proteomes" id="UP000243579"/>
    </source>
</evidence>
<comment type="similarity">
    <text evidence="8">Belongs to the protein kinase superfamily. Ser/Thr protein kinase family. GCN2 subfamily.</text>
</comment>
<feature type="domain" description="Protein kinase" evidence="12">
    <location>
        <begin position="74"/>
        <end position="387"/>
    </location>
</feature>
<keyword evidence="3" id="KW-0808">Transferase</keyword>
<evidence type="ECO:0000256" key="4">
    <source>
        <dbReference type="ARBA" id="ARBA00022741"/>
    </source>
</evidence>
<dbReference type="Pfam" id="PF00069">
    <property type="entry name" value="Pkinase"/>
    <property type="match status" value="2"/>
</dbReference>
<dbReference type="GO" id="GO:0005634">
    <property type="term" value="C:nucleus"/>
    <property type="evidence" value="ECO:0007669"/>
    <property type="project" value="TreeGrafter"/>
</dbReference>
<sequence>MNREKAESRPASVAPLQLVSTFDRVALNRCVSSPANKVEAKSSLFGTSDSSTDSKLTRLAQYPFGRQNAFETDFTEHQLVAEGGFGKVFKCKSKVDGRYYAIKIQQFRFTPRSIFSPAEIKDKMLREVHLLASLDHENVCRYYNTWIFGTVVSASPPPTPPRRAESDDPSYFDSVDDTPLDRVEFERTSPSTGDEDLAPTPPPRRQSVTLQMDVYIQMALYKGNSLQHWLHERSAVDPAANFMVFNQLVAGLKYIHSQGLVHRDIKPANVFLTEGACVKIGDFGLATRESAVADTGVGTPLYASPEQIRGEACDASTDLYSLGLVLCELFCRFETQMEKYVTLMNARQGILPPDMHKTARALVLQLVNDHPKARPTCAEIEAMVDLLPLGASPTAMRTRMSRAMSCVYESDSECDDGIASIVTQLDALERESQEIVDRLPSSLDVAQLQDLGTQRRMLLERLQSLLTG</sequence>
<dbReference type="InterPro" id="IPR050339">
    <property type="entry name" value="CC_SR_Kinase"/>
</dbReference>
<evidence type="ECO:0000313" key="13">
    <source>
        <dbReference type="EMBL" id="OQR96449.1"/>
    </source>
</evidence>
<dbReference type="InterPro" id="IPR008271">
    <property type="entry name" value="Ser/Thr_kinase_AS"/>
</dbReference>
<dbReference type="Proteomes" id="UP000243579">
    <property type="component" value="Unassembled WGS sequence"/>
</dbReference>
<feature type="region of interest" description="Disordered" evidence="11">
    <location>
        <begin position="154"/>
        <end position="205"/>
    </location>
</feature>
<keyword evidence="7" id="KW-0652">Protein synthesis inhibitor</keyword>
<evidence type="ECO:0000256" key="2">
    <source>
        <dbReference type="ARBA" id="ARBA00022527"/>
    </source>
</evidence>
<evidence type="ECO:0000259" key="12">
    <source>
        <dbReference type="PROSITE" id="PS50011"/>
    </source>
</evidence>
<dbReference type="GO" id="GO:0017148">
    <property type="term" value="P:negative regulation of translation"/>
    <property type="evidence" value="ECO:0007669"/>
    <property type="project" value="UniProtKB-KW"/>
</dbReference>
<keyword evidence="2" id="KW-0723">Serine/threonine-protein kinase</keyword>
<dbReference type="GO" id="GO:0005524">
    <property type="term" value="F:ATP binding"/>
    <property type="evidence" value="ECO:0007669"/>
    <property type="project" value="UniProtKB-KW"/>
</dbReference>
<dbReference type="PANTHER" id="PTHR11042:SF160">
    <property type="entry name" value="EUKARYOTIC TRANSLATION INITIATION FACTOR 2-ALPHA KINASE 1"/>
    <property type="match status" value="1"/>
</dbReference>
<dbReference type="SUPFAM" id="SSF56112">
    <property type="entry name" value="Protein kinase-like (PK-like)"/>
    <property type="match status" value="1"/>
</dbReference>
<evidence type="ECO:0000256" key="8">
    <source>
        <dbReference type="ARBA" id="ARBA00037982"/>
    </source>
</evidence>
<dbReference type="PROSITE" id="PS50011">
    <property type="entry name" value="PROTEIN_KINASE_DOM"/>
    <property type="match status" value="1"/>
</dbReference>
<dbReference type="EC" id="2.7.11.1" evidence="1"/>
<proteinExistence type="inferred from homology"/>
<evidence type="ECO:0000256" key="1">
    <source>
        <dbReference type="ARBA" id="ARBA00012513"/>
    </source>
</evidence>
<comment type="catalytic activity">
    <reaction evidence="9">
        <text>L-threonyl-[protein] + ATP = O-phospho-L-threonyl-[protein] + ADP + H(+)</text>
        <dbReference type="Rhea" id="RHEA:46608"/>
        <dbReference type="Rhea" id="RHEA-COMP:11060"/>
        <dbReference type="Rhea" id="RHEA-COMP:11605"/>
        <dbReference type="ChEBI" id="CHEBI:15378"/>
        <dbReference type="ChEBI" id="CHEBI:30013"/>
        <dbReference type="ChEBI" id="CHEBI:30616"/>
        <dbReference type="ChEBI" id="CHEBI:61977"/>
        <dbReference type="ChEBI" id="CHEBI:456216"/>
        <dbReference type="EC" id="2.7.11.1"/>
    </reaction>
    <physiologicalReaction direction="left-to-right" evidence="9">
        <dbReference type="Rhea" id="RHEA:46609"/>
    </physiologicalReaction>
</comment>
<reference evidence="13 14" key="1">
    <citation type="journal article" date="2014" name="Genome Biol. Evol.">
        <title>The secreted proteins of Achlya hypogyna and Thraustotheca clavata identify the ancestral oomycete secretome and reveal gene acquisitions by horizontal gene transfer.</title>
        <authorList>
            <person name="Misner I."/>
            <person name="Blouin N."/>
            <person name="Leonard G."/>
            <person name="Richards T.A."/>
            <person name="Lane C.E."/>
        </authorList>
    </citation>
    <scope>NUCLEOTIDE SEQUENCE [LARGE SCALE GENOMIC DNA]</scope>
    <source>
        <strain evidence="13 14">ATCC 48635</strain>
    </source>
</reference>
<keyword evidence="4" id="KW-0547">Nucleotide-binding</keyword>
<evidence type="ECO:0000256" key="6">
    <source>
        <dbReference type="ARBA" id="ARBA00022840"/>
    </source>
</evidence>
<dbReference type="STRING" id="1202772.A0A1V9ZEM9"/>
<feature type="compositionally biased region" description="Acidic residues" evidence="11">
    <location>
        <begin position="167"/>
        <end position="178"/>
    </location>
</feature>
<dbReference type="AlphaFoldDB" id="A0A1V9ZEM9"/>
<comment type="caution">
    <text evidence="13">The sequence shown here is derived from an EMBL/GenBank/DDBJ whole genome shotgun (WGS) entry which is preliminary data.</text>
</comment>
<name>A0A1V9ZEM9_ACHHY</name>
<evidence type="ECO:0000256" key="9">
    <source>
        <dbReference type="ARBA" id="ARBA00048659"/>
    </source>
</evidence>
<dbReference type="SMART" id="SM00220">
    <property type="entry name" value="S_TKc"/>
    <property type="match status" value="1"/>
</dbReference>
<evidence type="ECO:0000256" key="11">
    <source>
        <dbReference type="SAM" id="MobiDB-lite"/>
    </source>
</evidence>
<dbReference type="GO" id="GO:0003743">
    <property type="term" value="F:translation initiation factor activity"/>
    <property type="evidence" value="ECO:0007669"/>
    <property type="project" value="UniProtKB-KW"/>
</dbReference>
<dbReference type="CDD" id="cd13996">
    <property type="entry name" value="STKc_EIF2AK"/>
    <property type="match status" value="1"/>
</dbReference>
<dbReference type="PROSITE" id="PS00108">
    <property type="entry name" value="PROTEIN_KINASE_ST"/>
    <property type="match status" value="1"/>
</dbReference>
<evidence type="ECO:0000256" key="3">
    <source>
        <dbReference type="ARBA" id="ARBA00022679"/>
    </source>
</evidence>
<keyword evidence="5 13" id="KW-0418">Kinase</keyword>
<dbReference type="InterPro" id="IPR011009">
    <property type="entry name" value="Kinase-like_dom_sf"/>
</dbReference>
<keyword evidence="6" id="KW-0067">ATP-binding</keyword>